<dbReference type="AlphaFoldDB" id="A0A9D2FEI1"/>
<reference evidence="1" key="2">
    <citation type="submission" date="2021-04" db="EMBL/GenBank/DDBJ databases">
        <authorList>
            <person name="Gilroy R."/>
        </authorList>
    </citation>
    <scope>NUCLEOTIDE SEQUENCE</scope>
    <source>
        <strain evidence="1">ChiBcec16-3735</strain>
    </source>
</reference>
<dbReference type="PANTHER" id="PTHR41248">
    <property type="entry name" value="NORD PROTEIN"/>
    <property type="match status" value="1"/>
</dbReference>
<dbReference type="EMBL" id="DXBJ01000004">
    <property type="protein sequence ID" value="HIZ57023.1"/>
    <property type="molecule type" value="Genomic_DNA"/>
</dbReference>
<reference evidence="1" key="1">
    <citation type="journal article" date="2021" name="PeerJ">
        <title>Extensive microbial diversity within the chicken gut microbiome revealed by metagenomics and culture.</title>
        <authorList>
            <person name="Gilroy R."/>
            <person name="Ravi A."/>
            <person name="Getino M."/>
            <person name="Pursley I."/>
            <person name="Horton D.L."/>
            <person name="Alikhan N.F."/>
            <person name="Baker D."/>
            <person name="Gharbi K."/>
            <person name="Hall N."/>
            <person name="Watson M."/>
            <person name="Adriaenssens E.M."/>
            <person name="Foster-Nyarko E."/>
            <person name="Jarju S."/>
            <person name="Secka A."/>
            <person name="Antonio M."/>
            <person name="Oren A."/>
            <person name="Chaudhuri R.R."/>
            <person name="La Ragione R."/>
            <person name="Hildebrand F."/>
            <person name="Pallen M.J."/>
        </authorList>
    </citation>
    <scope>NUCLEOTIDE SEQUENCE</scope>
    <source>
        <strain evidence="1">ChiBcec16-3735</strain>
    </source>
</reference>
<comment type="caution">
    <text evidence="1">The sequence shown here is derived from an EMBL/GenBank/DDBJ whole genome shotgun (WGS) entry which is preliminary data.</text>
</comment>
<dbReference type="InterPro" id="IPR051928">
    <property type="entry name" value="NorD/CobT"/>
</dbReference>
<name>A0A9D2FEI1_9FIRM</name>
<dbReference type="Proteomes" id="UP000824065">
    <property type="component" value="Unassembled WGS sequence"/>
</dbReference>
<gene>
    <name evidence="1" type="ORF">H9725_00290</name>
</gene>
<accession>A0A9D2FEI1</accession>
<protein>
    <recommendedName>
        <fullName evidence="3">VWFA domain-containing protein</fullName>
    </recommendedName>
</protein>
<proteinExistence type="predicted"/>
<evidence type="ECO:0000313" key="1">
    <source>
        <dbReference type="EMBL" id="HIZ57023.1"/>
    </source>
</evidence>
<evidence type="ECO:0008006" key="3">
    <source>
        <dbReference type="Google" id="ProtNLM"/>
    </source>
</evidence>
<sequence>MLTQHYSAQQRRALNQIWNAAGEYGFDPLFLALRSDGAPDLYMNTIVGCVRRWYGAEMPRRLFGAWAEDRRQPMLDDLAWLALENAAFERELPVRPALAGLRQAHARDFFAQEYKLSRQEWMAKNQLVYTMQAARWRQVLGRRPPVLTPYEKKLSAALACSGSLDAEALAEAVRAALAGAMLFDGTARARAPLRLHFDGKWASAMTKFMPTEIVHTDVLTAGHHASGGGAGQKLDLRRARLKLNENAETDRQYIESCFGRSLYPPRELAAIEGQLCTGVHAGCHLWFTAGAPDPARARSGDSQRLTGEAALQAERNRAAYAKDSSLYRNAILRLTEQIRNCIQVHSQRETETARSGRLDSPRVWRAAVVEDGRVFLRDADVHRPGFSVDLLLDASSSRMHCQEVIAAQGYILAESLNRCGVPVRVTSFCSLRGYTVLRVLKGFEDRNGDRKIFGYFASGWNRDGLALRAMGELLRSAPLSRHLVLLLTDASPNDSHRIPPGGAYPLGRDYAGRPAVEDAAREVRALRHSQVRVAAVFTGEDCTAGDAGEIYGRSCARIRSMDQLAGAAGRLIRSEIQELLD</sequence>
<dbReference type="SUPFAM" id="SSF53300">
    <property type="entry name" value="vWA-like"/>
    <property type="match status" value="1"/>
</dbReference>
<dbReference type="InterPro" id="IPR036465">
    <property type="entry name" value="vWFA_dom_sf"/>
</dbReference>
<evidence type="ECO:0000313" key="2">
    <source>
        <dbReference type="Proteomes" id="UP000824065"/>
    </source>
</evidence>
<dbReference type="PANTHER" id="PTHR41248:SF1">
    <property type="entry name" value="NORD PROTEIN"/>
    <property type="match status" value="1"/>
</dbReference>
<organism evidence="1 2">
    <name type="scientific">Candidatus Faecalibacterium gallistercoris</name>
    <dbReference type="NCBI Taxonomy" id="2838579"/>
    <lineage>
        <taxon>Bacteria</taxon>
        <taxon>Bacillati</taxon>
        <taxon>Bacillota</taxon>
        <taxon>Clostridia</taxon>
        <taxon>Eubacteriales</taxon>
        <taxon>Oscillospiraceae</taxon>
        <taxon>Faecalibacterium</taxon>
    </lineage>
</organism>